<accession>A0A078AEE3</accession>
<dbReference type="Proteomes" id="UP000039865">
    <property type="component" value="Unassembled WGS sequence"/>
</dbReference>
<dbReference type="EMBL" id="CCKQ01009169">
    <property type="protein sequence ID" value="CDW80634.1"/>
    <property type="molecule type" value="Genomic_DNA"/>
</dbReference>
<evidence type="ECO:0000256" key="1">
    <source>
        <dbReference type="SAM" id="MobiDB-lite"/>
    </source>
</evidence>
<gene>
    <name evidence="2" type="primary">Contig4343.g4652</name>
    <name evidence="2" type="ORF">STYLEM_9637</name>
</gene>
<evidence type="ECO:0000313" key="3">
    <source>
        <dbReference type="Proteomes" id="UP000039865"/>
    </source>
</evidence>
<dbReference type="InParanoid" id="A0A078AEE3"/>
<protein>
    <submittedName>
        <fullName evidence="2">Uncharacterized protein</fullName>
    </submittedName>
</protein>
<proteinExistence type="predicted"/>
<organism evidence="2 3">
    <name type="scientific">Stylonychia lemnae</name>
    <name type="common">Ciliate</name>
    <dbReference type="NCBI Taxonomy" id="5949"/>
    <lineage>
        <taxon>Eukaryota</taxon>
        <taxon>Sar</taxon>
        <taxon>Alveolata</taxon>
        <taxon>Ciliophora</taxon>
        <taxon>Intramacronucleata</taxon>
        <taxon>Spirotrichea</taxon>
        <taxon>Stichotrichia</taxon>
        <taxon>Sporadotrichida</taxon>
        <taxon>Oxytrichidae</taxon>
        <taxon>Stylonychinae</taxon>
        <taxon>Stylonychia</taxon>
    </lineage>
</organism>
<feature type="region of interest" description="Disordered" evidence="1">
    <location>
        <begin position="1"/>
        <end position="44"/>
    </location>
</feature>
<dbReference type="AlphaFoldDB" id="A0A078AEE3"/>
<keyword evidence="3" id="KW-1185">Reference proteome</keyword>
<reference evidence="2 3" key="1">
    <citation type="submission" date="2014-06" db="EMBL/GenBank/DDBJ databases">
        <authorList>
            <person name="Swart Estienne"/>
        </authorList>
    </citation>
    <scope>NUCLEOTIDE SEQUENCE [LARGE SCALE GENOMIC DNA]</scope>
    <source>
        <strain evidence="2 3">130c</strain>
    </source>
</reference>
<evidence type="ECO:0000313" key="2">
    <source>
        <dbReference type="EMBL" id="CDW80634.1"/>
    </source>
</evidence>
<sequence>MYHSQRNSHINSQSTTRLNRQQTQQQKDSPDNNSPSTSSDNQVFFKKRMNKIPSIEIIKYDVKNMTIFNQRQDEQIQPQQIMLRSQIPQNIMNQNLNQGKYIKINKDNVKRQDLIGNISQSTEVLQNFLGKIRNNEQNQNIKSNHLPQFSMYSSQNLQQDLK</sequence>
<feature type="compositionally biased region" description="Polar residues" evidence="1">
    <location>
        <begin position="1"/>
        <end position="11"/>
    </location>
</feature>
<feature type="compositionally biased region" description="Low complexity" evidence="1">
    <location>
        <begin position="12"/>
        <end position="41"/>
    </location>
</feature>
<name>A0A078AEE3_STYLE</name>